<protein>
    <recommendedName>
        <fullName evidence="7">GtrA/DPMS transmembrane domain-containing protein</fullName>
    </recommendedName>
</protein>
<evidence type="ECO:0000256" key="6">
    <source>
        <dbReference type="SAM" id="Phobius"/>
    </source>
</evidence>
<feature type="transmembrane region" description="Helical" evidence="6">
    <location>
        <begin position="141"/>
        <end position="161"/>
    </location>
</feature>
<dbReference type="Pfam" id="PF04138">
    <property type="entry name" value="GtrA_DPMS_TM"/>
    <property type="match status" value="1"/>
</dbReference>
<evidence type="ECO:0000259" key="7">
    <source>
        <dbReference type="Pfam" id="PF04138"/>
    </source>
</evidence>
<feature type="transmembrane region" description="Helical" evidence="6">
    <location>
        <begin position="274"/>
        <end position="293"/>
    </location>
</feature>
<feature type="transmembrane region" description="Helical" evidence="6">
    <location>
        <begin position="64"/>
        <end position="84"/>
    </location>
</feature>
<gene>
    <name evidence="8" type="ORF">C5Q98_00880</name>
</gene>
<keyword evidence="3 6" id="KW-0812">Transmembrane</keyword>
<evidence type="ECO:0000256" key="4">
    <source>
        <dbReference type="ARBA" id="ARBA00022989"/>
    </source>
</evidence>
<keyword evidence="5 6" id="KW-0472">Membrane</keyword>
<feature type="transmembrane region" description="Helical" evidence="6">
    <location>
        <begin position="116"/>
        <end position="135"/>
    </location>
</feature>
<feature type="transmembrane region" description="Helical" evidence="6">
    <location>
        <begin position="243"/>
        <end position="262"/>
    </location>
</feature>
<dbReference type="RefSeq" id="WP_106011861.1">
    <property type="nucleotide sequence ID" value="NZ_CP027226.1"/>
</dbReference>
<comment type="similarity">
    <text evidence="2">Belongs to the GtrA family.</text>
</comment>
<dbReference type="PANTHER" id="PTHR38459">
    <property type="entry name" value="PROPHAGE BACTOPRENOL-LINKED GLUCOSE TRANSLOCASE HOMOLOG"/>
    <property type="match status" value="1"/>
</dbReference>
<organism evidence="8 9">
    <name type="scientific">Fastidiosipila sanguinis</name>
    <dbReference type="NCBI Taxonomy" id="236753"/>
    <lineage>
        <taxon>Bacteria</taxon>
        <taxon>Bacillati</taxon>
        <taxon>Bacillota</taxon>
        <taxon>Clostridia</taxon>
        <taxon>Eubacteriales</taxon>
        <taxon>Oscillospiraceae</taxon>
        <taxon>Fastidiosipila</taxon>
    </lineage>
</organism>
<sequence length="296" mass="34493">MEKDFFADHQDHKNSIGMFEQKSKVKLSLYLKNELLPALVLQVISFFVSLGGMSLFNLSNNVKISLAWILSFIVFAVWFIFPMIKSVNKLNLQSDRGKEIRGPLARAWEYERFRRSLFSLVIGILSSAVFIYYFYFQLGIFNVYLIEFLLLIGLLVGNIILQKLNYELSSYIFFGLMTAVVSLVSFSIVDKLILYFSLGNNDWNWLISQTVSFILAVLFAYITNSRYVFKSSSNFWKELREFFASRLLNTLIFEYLGIFVFINLLNLNRDFSKLMAAVLVTLANYILSKFWVFRSK</sequence>
<dbReference type="Proteomes" id="UP000237947">
    <property type="component" value="Chromosome"/>
</dbReference>
<dbReference type="EMBL" id="CP027226">
    <property type="protein sequence ID" value="AVM41873.1"/>
    <property type="molecule type" value="Genomic_DNA"/>
</dbReference>
<evidence type="ECO:0000256" key="2">
    <source>
        <dbReference type="ARBA" id="ARBA00009399"/>
    </source>
</evidence>
<dbReference type="GO" id="GO:0000271">
    <property type="term" value="P:polysaccharide biosynthetic process"/>
    <property type="evidence" value="ECO:0007669"/>
    <property type="project" value="InterPro"/>
</dbReference>
<evidence type="ECO:0000256" key="5">
    <source>
        <dbReference type="ARBA" id="ARBA00023136"/>
    </source>
</evidence>
<evidence type="ECO:0000256" key="1">
    <source>
        <dbReference type="ARBA" id="ARBA00004141"/>
    </source>
</evidence>
<keyword evidence="4 6" id="KW-1133">Transmembrane helix</keyword>
<feature type="domain" description="GtrA/DPMS transmembrane" evidence="7">
    <location>
        <begin position="171"/>
        <end position="293"/>
    </location>
</feature>
<dbReference type="OrthoDB" id="361483at2"/>
<proteinExistence type="inferred from homology"/>
<dbReference type="PANTHER" id="PTHR38459:SF5">
    <property type="entry name" value="CELL WALL TEICHOIC ACID GLYCOSYLATION PROTEIN GTCA"/>
    <property type="match status" value="1"/>
</dbReference>
<evidence type="ECO:0000313" key="8">
    <source>
        <dbReference type="EMBL" id="AVM41873.1"/>
    </source>
</evidence>
<comment type="subcellular location">
    <subcellularLocation>
        <location evidence="1">Membrane</location>
        <topology evidence="1">Multi-pass membrane protein</topology>
    </subcellularLocation>
</comment>
<keyword evidence="9" id="KW-1185">Reference proteome</keyword>
<feature type="transmembrane region" description="Helical" evidence="6">
    <location>
        <begin position="173"/>
        <end position="197"/>
    </location>
</feature>
<reference evidence="9" key="1">
    <citation type="submission" date="2018-02" db="EMBL/GenBank/DDBJ databases">
        <authorList>
            <person name="Holder M.E."/>
            <person name="Ajami N.J."/>
            <person name="Petrosino J.F."/>
        </authorList>
    </citation>
    <scope>NUCLEOTIDE SEQUENCE [LARGE SCALE GENOMIC DNA]</scope>
    <source>
        <strain evidence="9">CCUG 47711</strain>
    </source>
</reference>
<dbReference type="InterPro" id="IPR007267">
    <property type="entry name" value="GtrA_DPMS_TM"/>
</dbReference>
<evidence type="ECO:0000313" key="9">
    <source>
        <dbReference type="Proteomes" id="UP000237947"/>
    </source>
</evidence>
<dbReference type="AlphaFoldDB" id="A0A2S0KLG3"/>
<feature type="transmembrane region" description="Helical" evidence="6">
    <location>
        <begin position="35"/>
        <end position="58"/>
    </location>
</feature>
<name>A0A2S0KLG3_9FIRM</name>
<dbReference type="InterPro" id="IPR051401">
    <property type="entry name" value="GtrA_CellWall_Glycosyl"/>
</dbReference>
<dbReference type="GO" id="GO:0005886">
    <property type="term" value="C:plasma membrane"/>
    <property type="evidence" value="ECO:0007669"/>
    <property type="project" value="TreeGrafter"/>
</dbReference>
<evidence type="ECO:0000256" key="3">
    <source>
        <dbReference type="ARBA" id="ARBA00022692"/>
    </source>
</evidence>
<dbReference type="KEGG" id="fsa:C5Q98_00880"/>
<feature type="transmembrane region" description="Helical" evidence="6">
    <location>
        <begin position="203"/>
        <end position="222"/>
    </location>
</feature>
<accession>A0A2S0KLG3</accession>